<dbReference type="InParanoid" id="Q0V2E5"/>
<feature type="repeat" description="ANK" evidence="2">
    <location>
        <begin position="75"/>
        <end position="107"/>
    </location>
</feature>
<evidence type="ECO:0000313" key="4">
    <source>
        <dbReference type="EMBL" id="EAT91468.2"/>
    </source>
</evidence>
<evidence type="ECO:0000259" key="3">
    <source>
        <dbReference type="Pfam" id="PF07859"/>
    </source>
</evidence>
<evidence type="ECO:0000313" key="5">
    <source>
        <dbReference type="Proteomes" id="UP000001055"/>
    </source>
</evidence>
<dbReference type="InterPro" id="IPR029058">
    <property type="entry name" value="AB_hydrolase_fold"/>
</dbReference>
<keyword evidence="1" id="KW-0378">Hydrolase</keyword>
<dbReference type="PANTHER" id="PTHR48081:SF25">
    <property type="entry name" value="PUTATIVE (AFU_ORTHOLOGUE AFUA_3G11560)-RELATED"/>
    <property type="match status" value="1"/>
</dbReference>
<dbReference type="PROSITE" id="PS50297">
    <property type="entry name" value="ANK_REP_REGION"/>
    <property type="match status" value="1"/>
</dbReference>
<dbReference type="PANTHER" id="PTHR48081">
    <property type="entry name" value="AB HYDROLASE SUPERFAMILY PROTEIN C4A8.06C"/>
    <property type="match status" value="1"/>
</dbReference>
<dbReference type="KEGG" id="pno:SNOG_01819"/>
<dbReference type="eggNOG" id="ENOG502QUYF">
    <property type="taxonomic scope" value="Eukaryota"/>
</dbReference>
<evidence type="ECO:0000256" key="2">
    <source>
        <dbReference type="PROSITE-ProRule" id="PRU00023"/>
    </source>
</evidence>
<accession>Q0V2E5</accession>
<protein>
    <recommendedName>
        <fullName evidence="3">Alpha/beta hydrolase fold-3 domain-containing protein</fullName>
    </recommendedName>
</protein>
<dbReference type="Gene3D" id="3.40.50.1820">
    <property type="entry name" value="alpha/beta hydrolase"/>
    <property type="match status" value="1"/>
</dbReference>
<dbReference type="SMART" id="SM00248">
    <property type="entry name" value="ANK"/>
    <property type="match status" value="2"/>
</dbReference>
<keyword evidence="2" id="KW-0040">ANK repeat</keyword>
<dbReference type="InterPro" id="IPR002110">
    <property type="entry name" value="Ankyrin_rpt"/>
</dbReference>
<sequence>MLRQQIDTKFPKSSKAITDGWTFPGCAARGFEFASQLLELGVKWDPKTVQYASKTLRGAKWLIDEHFDVNTGFAGGSTILCLAVSYNKEDVIRFLLSIGANPNLGPPVYTGNNDMKARSLKDSPHILNTAAASSTPEIFALLLFHGASIKSSIPLHCAAGYERTLYNPPMISGIPMMKYLVDILGVDVNASDDVRVTAPDHLGQVGTPLDYAVRSVEMRKRVLNLHRADPKMPSWSATFIRFYIANVRRAKIIFASTSATQSSVQELHLHPASFAPPTNLGSDISIQRVDVNSWPLYLVSSNAQKNENGETVVYLHGGAFYREIDPFHWKFIAQLARSTGLDVLVPIYPLIPRPTATAAQVIDGIVSICKLSERRIVGLMGDSAGGHMALATAQYAPDIAATLKFIVLISPVLDIELTHPEVIRLEKNDPWLSIEGLKSVVLPAWRANLKTEDALASPLFGAIDKLPPVLLLSGTDDMLNADARRLSARFQGGDGSECVKGSVEVEGFRYVEEEGMIHVYPLLPCWEGEEARKLIFGWVEERLGR</sequence>
<dbReference type="HOGENOM" id="CLU_499768_0_0_1"/>
<feature type="domain" description="Alpha/beta hydrolase fold-3" evidence="3">
    <location>
        <begin position="312"/>
        <end position="496"/>
    </location>
</feature>
<dbReference type="EMBL" id="CH445326">
    <property type="protein sequence ID" value="EAT91468.2"/>
    <property type="molecule type" value="Genomic_DNA"/>
</dbReference>
<dbReference type="GO" id="GO:0016787">
    <property type="term" value="F:hydrolase activity"/>
    <property type="evidence" value="ECO:0007669"/>
    <property type="project" value="UniProtKB-KW"/>
</dbReference>
<dbReference type="GeneID" id="5969289"/>
<gene>
    <name evidence="4" type="ORF">SNOG_01819</name>
</gene>
<dbReference type="PROSITE" id="PS50088">
    <property type="entry name" value="ANK_REPEAT"/>
    <property type="match status" value="1"/>
</dbReference>
<dbReference type="AlphaFoldDB" id="Q0V2E5"/>
<dbReference type="Pfam" id="PF07859">
    <property type="entry name" value="Abhydrolase_3"/>
    <property type="match status" value="1"/>
</dbReference>
<dbReference type="SUPFAM" id="SSF48403">
    <property type="entry name" value="Ankyrin repeat"/>
    <property type="match status" value="1"/>
</dbReference>
<evidence type="ECO:0000256" key="1">
    <source>
        <dbReference type="ARBA" id="ARBA00022801"/>
    </source>
</evidence>
<dbReference type="Gene3D" id="1.25.40.20">
    <property type="entry name" value="Ankyrin repeat-containing domain"/>
    <property type="match status" value="1"/>
</dbReference>
<organism evidence="4 5">
    <name type="scientific">Phaeosphaeria nodorum (strain SN15 / ATCC MYA-4574 / FGSC 10173)</name>
    <name type="common">Glume blotch fungus</name>
    <name type="synonym">Parastagonospora nodorum</name>
    <dbReference type="NCBI Taxonomy" id="321614"/>
    <lineage>
        <taxon>Eukaryota</taxon>
        <taxon>Fungi</taxon>
        <taxon>Dikarya</taxon>
        <taxon>Ascomycota</taxon>
        <taxon>Pezizomycotina</taxon>
        <taxon>Dothideomycetes</taxon>
        <taxon>Pleosporomycetidae</taxon>
        <taxon>Pleosporales</taxon>
        <taxon>Pleosporineae</taxon>
        <taxon>Phaeosphaeriaceae</taxon>
        <taxon>Parastagonospora</taxon>
    </lineage>
</organism>
<dbReference type="SUPFAM" id="SSF53474">
    <property type="entry name" value="alpha/beta-Hydrolases"/>
    <property type="match status" value="1"/>
</dbReference>
<dbReference type="Pfam" id="PF00023">
    <property type="entry name" value="Ank"/>
    <property type="match status" value="1"/>
</dbReference>
<dbReference type="Proteomes" id="UP000001055">
    <property type="component" value="Unassembled WGS sequence"/>
</dbReference>
<dbReference type="VEuPathDB" id="FungiDB:JI435_434300"/>
<reference evidence="5" key="1">
    <citation type="journal article" date="2007" name="Plant Cell">
        <title>Dothideomycete-plant interactions illuminated by genome sequencing and EST analysis of the wheat pathogen Stagonospora nodorum.</title>
        <authorList>
            <person name="Hane J.K."/>
            <person name="Lowe R.G."/>
            <person name="Solomon P.S."/>
            <person name="Tan K.C."/>
            <person name="Schoch C.L."/>
            <person name="Spatafora J.W."/>
            <person name="Crous P.W."/>
            <person name="Kodira C."/>
            <person name="Birren B.W."/>
            <person name="Galagan J.E."/>
            <person name="Torriani S.F."/>
            <person name="McDonald B.A."/>
            <person name="Oliver R.P."/>
        </authorList>
    </citation>
    <scope>NUCLEOTIDE SEQUENCE [LARGE SCALE GENOMIC DNA]</scope>
    <source>
        <strain evidence="5">SN15 / ATCC MYA-4574 / FGSC 10173</strain>
    </source>
</reference>
<dbReference type="InterPro" id="IPR036770">
    <property type="entry name" value="Ankyrin_rpt-contain_sf"/>
</dbReference>
<dbReference type="InterPro" id="IPR013094">
    <property type="entry name" value="AB_hydrolase_3"/>
</dbReference>
<dbReference type="RefSeq" id="XP_001792444.1">
    <property type="nucleotide sequence ID" value="XM_001792392.1"/>
</dbReference>
<proteinExistence type="predicted"/>
<dbReference type="InterPro" id="IPR050300">
    <property type="entry name" value="GDXG_lipolytic_enzyme"/>
</dbReference>
<dbReference type="VEuPathDB" id="FungiDB:JI435_434290"/>
<name>Q0V2E5_PHANO</name>